<proteinExistence type="predicted"/>
<evidence type="ECO:0000256" key="1">
    <source>
        <dbReference type="ARBA" id="ARBA00001974"/>
    </source>
</evidence>
<dbReference type="OrthoDB" id="437369at2759"/>
<dbReference type="GO" id="GO:0001735">
    <property type="term" value="F:prenylcysteine oxidase activity"/>
    <property type="evidence" value="ECO:0007669"/>
    <property type="project" value="InterPro"/>
</dbReference>
<dbReference type="InterPro" id="IPR017046">
    <property type="entry name" value="Prenylcysteine_Oxase1"/>
</dbReference>
<dbReference type="AlphaFoldDB" id="A0A177CWB3"/>
<evidence type="ECO:0000313" key="7">
    <source>
        <dbReference type="EMBL" id="OAG11803.1"/>
    </source>
</evidence>
<keyword evidence="4" id="KW-0560">Oxidoreductase</keyword>
<evidence type="ECO:0000256" key="3">
    <source>
        <dbReference type="ARBA" id="ARBA00022827"/>
    </source>
</evidence>
<dbReference type="RefSeq" id="XP_018042168.1">
    <property type="nucleotide sequence ID" value="XM_018186668.1"/>
</dbReference>
<evidence type="ECO:0000256" key="5">
    <source>
        <dbReference type="ARBA" id="ARBA00023180"/>
    </source>
</evidence>
<dbReference type="InterPro" id="IPR010795">
    <property type="entry name" value="Prenylcys_lyase"/>
</dbReference>
<evidence type="ECO:0000256" key="2">
    <source>
        <dbReference type="ARBA" id="ARBA00022630"/>
    </source>
</evidence>
<dbReference type="GO" id="GO:0030327">
    <property type="term" value="P:prenylated protein catabolic process"/>
    <property type="evidence" value="ECO:0007669"/>
    <property type="project" value="TreeGrafter"/>
</dbReference>
<accession>A0A177CWB3</accession>
<organism evidence="7 8">
    <name type="scientific">Paraphaeosphaeria sporulosa</name>
    <dbReference type="NCBI Taxonomy" id="1460663"/>
    <lineage>
        <taxon>Eukaryota</taxon>
        <taxon>Fungi</taxon>
        <taxon>Dikarya</taxon>
        <taxon>Ascomycota</taxon>
        <taxon>Pezizomycotina</taxon>
        <taxon>Dothideomycetes</taxon>
        <taxon>Pleosporomycetidae</taxon>
        <taxon>Pleosporales</taxon>
        <taxon>Massarineae</taxon>
        <taxon>Didymosphaeriaceae</taxon>
        <taxon>Paraphaeosphaeria</taxon>
    </lineage>
</organism>
<protein>
    <recommendedName>
        <fullName evidence="6">Prenylcysteine lyase domain-containing protein</fullName>
    </recommendedName>
</protein>
<dbReference type="Pfam" id="PF07156">
    <property type="entry name" value="Prenylcys_lyase"/>
    <property type="match status" value="1"/>
</dbReference>
<evidence type="ECO:0000259" key="6">
    <source>
        <dbReference type="Pfam" id="PF07156"/>
    </source>
</evidence>
<dbReference type="GeneID" id="28770154"/>
<keyword evidence="3" id="KW-0274">FAD</keyword>
<evidence type="ECO:0000313" key="8">
    <source>
        <dbReference type="Proteomes" id="UP000077069"/>
    </source>
</evidence>
<feature type="domain" description="Prenylcysteine lyase" evidence="6">
    <location>
        <begin position="21"/>
        <end position="154"/>
    </location>
</feature>
<dbReference type="InParanoid" id="A0A177CWB3"/>
<keyword evidence="8" id="KW-1185">Reference proteome</keyword>
<keyword evidence="5" id="KW-0325">Glycoprotein</keyword>
<dbReference type="PANTHER" id="PTHR15944">
    <property type="entry name" value="FARNESYLCYSTEINE LYASE"/>
    <property type="match status" value="1"/>
</dbReference>
<sequence length="177" mass="19559">MGWGPWSLLLDGKSISSKRIATDGARHVRSGNWQNFDNTAARAGTDLKVDTTVTGIELLMTEEKHMRYKSSPSDLGSDATLSAQFDTVIFTTPYNQSSIAFTPRLHVQPKRIDYVIQHITLLASPHRPCPNFFNLSDPTNVPDSILTTTPAGYDLTSGAPKRWTLTPSFSPSQHLEN</sequence>
<reference evidence="7 8" key="1">
    <citation type="submission" date="2016-05" db="EMBL/GenBank/DDBJ databases">
        <title>Comparative analysis of secretome profiles of manganese(II)-oxidizing ascomycete fungi.</title>
        <authorList>
            <consortium name="DOE Joint Genome Institute"/>
            <person name="Zeiner C.A."/>
            <person name="Purvine S.O."/>
            <person name="Zink E.M."/>
            <person name="Wu S."/>
            <person name="Pasa-Tolic L."/>
            <person name="Chaput D.L."/>
            <person name="Haridas S."/>
            <person name="Grigoriev I.V."/>
            <person name="Santelli C.M."/>
            <person name="Hansel C.M."/>
        </authorList>
    </citation>
    <scope>NUCLEOTIDE SEQUENCE [LARGE SCALE GENOMIC DNA]</scope>
    <source>
        <strain evidence="7 8">AP3s5-JAC2a</strain>
    </source>
</reference>
<dbReference type="EMBL" id="KV441548">
    <property type="protein sequence ID" value="OAG11803.1"/>
    <property type="molecule type" value="Genomic_DNA"/>
</dbReference>
<comment type="cofactor">
    <cofactor evidence="1">
        <name>FAD</name>
        <dbReference type="ChEBI" id="CHEBI:57692"/>
    </cofactor>
</comment>
<dbReference type="Proteomes" id="UP000077069">
    <property type="component" value="Unassembled WGS sequence"/>
</dbReference>
<name>A0A177CWB3_9PLEO</name>
<dbReference type="PANTHER" id="PTHR15944:SF0">
    <property type="entry name" value="PRENYLCYSTEINE LYASE DOMAIN-CONTAINING PROTEIN"/>
    <property type="match status" value="1"/>
</dbReference>
<keyword evidence="2" id="KW-0285">Flavoprotein</keyword>
<dbReference type="GO" id="GO:0030328">
    <property type="term" value="P:prenylcysteine catabolic process"/>
    <property type="evidence" value="ECO:0007669"/>
    <property type="project" value="InterPro"/>
</dbReference>
<gene>
    <name evidence="7" type="ORF">CC84DRAFT_54673</name>
</gene>
<evidence type="ECO:0000256" key="4">
    <source>
        <dbReference type="ARBA" id="ARBA00023002"/>
    </source>
</evidence>